<dbReference type="EMBL" id="BMAT01003374">
    <property type="protein sequence ID" value="GFS24231.1"/>
    <property type="molecule type" value="Genomic_DNA"/>
</dbReference>
<sequence>MLKSCNFYVPDLTDQVFLERCGGGVKEDNLHRKERFEEQALKTLTGMMYPKQFQFLRSVKSPIPMSSICNLVLLQHNENSQFLQGAAPRGPPQFVSSVSGRSRDVYRFLKLAVLVSHGFKFEYDNVRIVPSGFSLILTH</sequence>
<organism evidence="1 2">
    <name type="scientific">Elysia marginata</name>
    <dbReference type="NCBI Taxonomy" id="1093978"/>
    <lineage>
        <taxon>Eukaryota</taxon>
        <taxon>Metazoa</taxon>
        <taxon>Spiralia</taxon>
        <taxon>Lophotrochozoa</taxon>
        <taxon>Mollusca</taxon>
        <taxon>Gastropoda</taxon>
        <taxon>Heterobranchia</taxon>
        <taxon>Euthyneura</taxon>
        <taxon>Panpulmonata</taxon>
        <taxon>Sacoglossa</taxon>
        <taxon>Placobranchoidea</taxon>
        <taxon>Plakobranchidae</taxon>
        <taxon>Elysia</taxon>
    </lineage>
</organism>
<dbReference type="AlphaFoldDB" id="A0AAV4JUI0"/>
<accession>A0AAV4JUI0</accession>
<dbReference type="Proteomes" id="UP000762676">
    <property type="component" value="Unassembled WGS sequence"/>
</dbReference>
<evidence type="ECO:0000313" key="1">
    <source>
        <dbReference type="EMBL" id="GFS24231.1"/>
    </source>
</evidence>
<comment type="caution">
    <text evidence="1">The sequence shown here is derived from an EMBL/GenBank/DDBJ whole genome shotgun (WGS) entry which is preliminary data.</text>
</comment>
<proteinExistence type="predicted"/>
<keyword evidence="2" id="KW-1185">Reference proteome</keyword>
<reference evidence="1 2" key="1">
    <citation type="journal article" date="2021" name="Elife">
        <title>Chloroplast acquisition without the gene transfer in kleptoplastic sea slugs, Plakobranchus ocellatus.</title>
        <authorList>
            <person name="Maeda T."/>
            <person name="Takahashi S."/>
            <person name="Yoshida T."/>
            <person name="Shimamura S."/>
            <person name="Takaki Y."/>
            <person name="Nagai Y."/>
            <person name="Toyoda A."/>
            <person name="Suzuki Y."/>
            <person name="Arimoto A."/>
            <person name="Ishii H."/>
            <person name="Satoh N."/>
            <person name="Nishiyama T."/>
            <person name="Hasebe M."/>
            <person name="Maruyama T."/>
            <person name="Minagawa J."/>
            <person name="Obokata J."/>
            <person name="Shigenobu S."/>
        </authorList>
    </citation>
    <scope>NUCLEOTIDE SEQUENCE [LARGE SCALE GENOMIC DNA]</scope>
</reference>
<gene>
    <name evidence="1" type="ORF">ElyMa_001658400</name>
</gene>
<name>A0AAV4JUI0_9GAST</name>
<protein>
    <submittedName>
        <fullName evidence="1">Uncharacterized protein</fullName>
    </submittedName>
</protein>
<evidence type="ECO:0000313" key="2">
    <source>
        <dbReference type="Proteomes" id="UP000762676"/>
    </source>
</evidence>